<keyword evidence="1" id="KW-0808">Transferase</keyword>
<evidence type="ECO:0000256" key="2">
    <source>
        <dbReference type="ARBA" id="ARBA00023315"/>
    </source>
</evidence>
<dbReference type="InterPro" id="IPR023213">
    <property type="entry name" value="CAT-like_dom_sf"/>
</dbReference>
<name>A0A5N6WQR3_9EURO</name>
<feature type="domain" description="Trichothecene 3-O-acetyltransferase-like N-terminal" evidence="4">
    <location>
        <begin position="23"/>
        <end position="154"/>
    </location>
</feature>
<feature type="region of interest" description="Disordered" evidence="3">
    <location>
        <begin position="277"/>
        <end position="296"/>
    </location>
</feature>
<feature type="compositionally biased region" description="Polar residues" evidence="3">
    <location>
        <begin position="285"/>
        <end position="296"/>
    </location>
</feature>
<dbReference type="Proteomes" id="UP000325945">
    <property type="component" value="Unassembled WGS sequence"/>
</dbReference>
<dbReference type="AlphaFoldDB" id="A0A5N6WQR3"/>
<evidence type="ECO:0000256" key="1">
    <source>
        <dbReference type="ARBA" id="ARBA00022679"/>
    </source>
</evidence>
<evidence type="ECO:0000313" key="6">
    <source>
        <dbReference type="Proteomes" id="UP000325945"/>
    </source>
</evidence>
<dbReference type="InterPro" id="IPR054710">
    <property type="entry name" value="Tri101-like_N"/>
</dbReference>
<evidence type="ECO:0000259" key="4">
    <source>
        <dbReference type="Pfam" id="PF22664"/>
    </source>
</evidence>
<dbReference type="GO" id="GO:0016746">
    <property type="term" value="F:acyltransferase activity"/>
    <property type="evidence" value="ECO:0007669"/>
    <property type="project" value="UniProtKB-KW"/>
</dbReference>
<dbReference type="InterPro" id="IPR051283">
    <property type="entry name" value="Sec_Metabolite_Acyltrans"/>
</dbReference>
<dbReference type="PANTHER" id="PTHR31896">
    <property type="entry name" value="FAMILY REGULATORY PROTEIN, PUTATIVE (AFU_ORTHOLOGUE AFUA_3G14730)-RELATED"/>
    <property type="match status" value="1"/>
</dbReference>
<dbReference type="Pfam" id="PF22664">
    <property type="entry name" value="TRI-like_N"/>
    <property type="match status" value="1"/>
</dbReference>
<gene>
    <name evidence="5" type="ORF">BDV39DRAFT_182683</name>
</gene>
<evidence type="ECO:0000313" key="5">
    <source>
        <dbReference type="EMBL" id="KAE8323227.1"/>
    </source>
</evidence>
<organism evidence="5 6">
    <name type="scientific">Aspergillus sergii</name>
    <dbReference type="NCBI Taxonomy" id="1034303"/>
    <lineage>
        <taxon>Eukaryota</taxon>
        <taxon>Fungi</taxon>
        <taxon>Dikarya</taxon>
        <taxon>Ascomycota</taxon>
        <taxon>Pezizomycotina</taxon>
        <taxon>Eurotiomycetes</taxon>
        <taxon>Eurotiomycetidae</taxon>
        <taxon>Eurotiales</taxon>
        <taxon>Aspergillaceae</taxon>
        <taxon>Aspergillus</taxon>
        <taxon>Aspergillus subgen. Circumdati</taxon>
    </lineage>
</organism>
<dbReference type="Gene3D" id="3.30.559.10">
    <property type="entry name" value="Chloramphenicol acetyltransferase-like domain"/>
    <property type="match status" value="2"/>
</dbReference>
<dbReference type="EMBL" id="ML741833">
    <property type="protein sequence ID" value="KAE8323227.1"/>
    <property type="molecule type" value="Genomic_DNA"/>
</dbReference>
<keyword evidence="2" id="KW-0012">Acyltransferase</keyword>
<dbReference type="PANTHER" id="PTHR31896:SF64">
    <property type="entry name" value="TRICHOTHECENE 3-O-ACETYLTRANSFERASE"/>
    <property type="match status" value="1"/>
</dbReference>
<keyword evidence="6" id="KW-1185">Reference proteome</keyword>
<sequence>MGSVASPFDPFLLTPLDDTSPEVYTSCCLIWYVKDPSRSSLAIQTGIDRLVSHLPFLAGIVETGEKGMKEVKPSCGETEMIPMLSVKHHHHLAPPPNSLDSSYCPLPAFIPATQPRPVLRFQANIMTDALILGTSCHHSVFDGTGLGTIFEMLAAFTRSSSVPAAACCSPQPLTDCQKELESRIAIRTTTTPLPLPDSNRKDYSAEYTTGPPMFRKVPEVITRRFVFSANRVQSLKERCIAFLDASMDDHHPTAQVSSNDVFTAFLALCVRLAQTDENGSVDPSEPSQLWGTWSQS</sequence>
<protein>
    <recommendedName>
        <fullName evidence="4">Trichothecene 3-O-acetyltransferase-like N-terminal domain-containing protein</fullName>
    </recommendedName>
</protein>
<proteinExistence type="predicted"/>
<evidence type="ECO:0000256" key="3">
    <source>
        <dbReference type="SAM" id="MobiDB-lite"/>
    </source>
</evidence>
<reference evidence="6" key="1">
    <citation type="submission" date="2019-04" db="EMBL/GenBank/DDBJ databases">
        <title>Friends and foes A comparative genomics studyof 23 Aspergillus species from section Flavi.</title>
        <authorList>
            <consortium name="DOE Joint Genome Institute"/>
            <person name="Kjaerbolling I."/>
            <person name="Vesth T."/>
            <person name="Frisvad J.C."/>
            <person name="Nybo J.L."/>
            <person name="Theobald S."/>
            <person name="Kildgaard S."/>
            <person name="Isbrandt T."/>
            <person name="Kuo A."/>
            <person name="Sato A."/>
            <person name="Lyhne E.K."/>
            <person name="Kogle M.E."/>
            <person name="Wiebenga A."/>
            <person name="Kun R.S."/>
            <person name="Lubbers R.J."/>
            <person name="Makela M.R."/>
            <person name="Barry K."/>
            <person name="Chovatia M."/>
            <person name="Clum A."/>
            <person name="Daum C."/>
            <person name="Haridas S."/>
            <person name="He G."/>
            <person name="LaButti K."/>
            <person name="Lipzen A."/>
            <person name="Mondo S."/>
            <person name="Riley R."/>
            <person name="Salamov A."/>
            <person name="Simmons B.A."/>
            <person name="Magnuson J.K."/>
            <person name="Henrissat B."/>
            <person name="Mortensen U.H."/>
            <person name="Larsen T.O."/>
            <person name="Devries R.P."/>
            <person name="Grigoriev I.V."/>
            <person name="Machida M."/>
            <person name="Baker S.E."/>
            <person name="Andersen M.R."/>
        </authorList>
    </citation>
    <scope>NUCLEOTIDE SEQUENCE [LARGE SCALE GENOMIC DNA]</scope>
    <source>
        <strain evidence="6">CBS 130017</strain>
    </source>
</reference>
<accession>A0A5N6WQR3</accession>